<reference evidence="1" key="1">
    <citation type="submission" date="2020-11" db="EMBL/GenBank/DDBJ databases">
        <title>Isolation and identification of active actinomycetes.</title>
        <authorList>
            <person name="Yu B."/>
        </authorList>
    </citation>
    <scope>NUCLEOTIDE SEQUENCE</scope>
    <source>
        <strain evidence="1">NEAU-YB345</strain>
    </source>
</reference>
<dbReference type="AlphaFoldDB" id="A0A931BGU1"/>
<dbReference type="RefSeq" id="WP_196198730.1">
    <property type="nucleotide sequence ID" value="NZ_JADPRT010000029.1"/>
</dbReference>
<dbReference type="Proteomes" id="UP000657385">
    <property type="component" value="Unassembled WGS sequence"/>
</dbReference>
<accession>A0A931BGU1</accession>
<keyword evidence="2" id="KW-1185">Reference proteome</keyword>
<comment type="caution">
    <text evidence="1">The sequence shown here is derived from an EMBL/GenBank/DDBJ whole genome shotgun (WGS) entry which is preliminary data.</text>
</comment>
<name>A0A931BGU1_9ACTN</name>
<protein>
    <submittedName>
        <fullName evidence="1">Uncharacterized protein</fullName>
    </submittedName>
</protein>
<organism evidence="1 2">
    <name type="scientific">Streptacidiphilus fuscans</name>
    <dbReference type="NCBI Taxonomy" id="2789292"/>
    <lineage>
        <taxon>Bacteria</taxon>
        <taxon>Bacillati</taxon>
        <taxon>Actinomycetota</taxon>
        <taxon>Actinomycetes</taxon>
        <taxon>Kitasatosporales</taxon>
        <taxon>Streptomycetaceae</taxon>
        <taxon>Streptacidiphilus</taxon>
    </lineage>
</organism>
<evidence type="ECO:0000313" key="1">
    <source>
        <dbReference type="EMBL" id="MBF9073913.1"/>
    </source>
</evidence>
<dbReference type="EMBL" id="JADPRT010000029">
    <property type="protein sequence ID" value="MBF9073913.1"/>
    <property type="molecule type" value="Genomic_DNA"/>
</dbReference>
<evidence type="ECO:0000313" key="2">
    <source>
        <dbReference type="Proteomes" id="UP000657385"/>
    </source>
</evidence>
<proteinExistence type="predicted"/>
<dbReference type="Gene3D" id="1.10.10.60">
    <property type="entry name" value="Homeodomain-like"/>
    <property type="match status" value="1"/>
</dbReference>
<gene>
    <name evidence="1" type="ORF">I2501_38470</name>
</gene>
<sequence>MAVYQHPLELLAAVELTRGQPAAPVPSPPKPAYSVEEIRKHHHKAYQRWTEEDDQLLLDLHDDGQSLEELATALGRQTGGIRSRLTKLGVDVDEPPEVHDAAAVGPAPT</sequence>